<evidence type="ECO:0000256" key="4">
    <source>
        <dbReference type="ARBA" id="ARBA00036539"/>
    </source>
</evidence>
<dbReference type="OrthoDB" id="2015992at2759"/>
<dbReference type="PANTHER" id="PTHR23407">
    <property type="entry name" value="ATPASE INHIBITOR/5-FORMYLTETRAHYDROFOLATE CYCLO-LIGASE"/>
    <property type="match status" value="1"/>
</dbReference>
<evidence type="ECO:0000256" key="5">
    <source>
        <dbReference type="ARBA" id="ARBA00038966"/>
    </source>
</evidence>
<accession>A0A1X7UWU2</accession>
<dbReference type="EnsemblMetazoa" id="Aqu2.1.32248_001">
    <property type="protein sequence ID" value="Aqu2.1.32248_001"/>
    <property type="gene ID" value="Aqu2.1.32248"/>
</dbReference>
<dbReference type="Gene3D" id="3.40.50.10420">
    <property type="entry name" value="NagB/RpiA/CoA transferase-like"/>
    <property type="match status" value="1"/>
</dbReference>
<protein>
    <recommendedName>
        <fullName evidence="5">5-formyltetrahydrofolate cyclo-ligase</fullName>
        <ecNumber evidence="5">6.3.3.2</ecNumber>
    </recommendedName>
</protein>
<dbReference type="InterPro" id="IPR002698">
    <property type="entry name" value="FTHF_cligase"/>
</dbReference>
<sequence>MFRLCFVPQIDDGVQMNMLQVHSLEDIKSLPNYIWGVKSIKQPAFDDKREDALETGGLDLVIVPGLGFTEDGKRLGQGKGYYDRFLPRCSEKVTTTIGMLKNMPYLLHSTFKDVAKYQLNQVMY</sequence>
<organism evidence="6">
    <name type="scientific">Amphimedon queenslandica</name>
    <name type="common">Sponge</name>
    <dbReference type="NCBI Taxonomy" id="400682"/>
    <lineage>
        <taxon>Eukaryota</taxon>
        <taxon>Metazoa</taxon>
        <taxon>Porifera</taxon>
        <taxon>Demospongiae</taxon>
        <taxon>Heteroscleromorpha</taxon>
        <taxon>Haplosclerida</taxon>
        <taxon>Niphatidae</taxon>
        <taxon>Amphimedon</taxon>
    </lineage>
</organism>
<comment type="similarity">
    <text evidence="1">Belongs to the 5-formyltetrahydrofolate cyclo-ligase family.</text>
</comment>
<dbReference type="GO" id="GO:0035999">
    <property type="term" value="P:tetrahydrofolate interconversion"/>
    <property type="evidence" value="ECO:0007669"/>
    <property type="project" value="TreeGrafter"/>
</dbReference>
<dbReference type="GO" id="GO:0009396">
    <property type="term" value="P:folic acid-containing compound biosynthetic process"/>
    <property type="evidence" value="ECO:0007669"/>
    <property type="project" value="TreeGrafter"/>
</dbReference>
<dbReference type="GO" id="GO:0005739">
    <property type="term" value="C:mitochondrion"/>
    <property type="evidence" value="ECO:0007669"/>
    <property type="project" value="TreeGrafter"/>
</dbReference>
<dbReference type="AlphaFoldDB" id="A0A1X7UWU2"/>
<dbReference type="PANTHER" id="PTHR23407:SF1">
    <property type="entry name" value="5-FORMYLTETRAHYDROFOLATE CYCLO-LIGASE"/>
    <property type="match status" value="1"/>
</dbReference>
<reference evidence="6" key="1">
    <citation type="submission" date="2017-05" db="UniProtKB">
        <authorList>
            <consortium name="EnsemblMetazoa"/>
        </authorList>
    </citation>
    <scope>IDENTIFICATION</scope>
</reference>
<dbReference type="InterPro" id="IPR024185">
    <property type="entry name" value="FTHF_cligase-like_sf"/>
</dbReference>
<evidence type="ECO:0000256" key="2">
    <source>
        <dbReference type="ARBA" id="ARBA00022741"/>
    </source>
</evidence>
<dbReference type="STRING" id="400682.A0A1X7UWU2"/>
<dbReference type="InParanoid" id="A0A1X7UWU2"/>
<dbReference type="SUPFAM" id="SSF100950">
    <property type="entry name" value="NagB/RpiA/CoA transferase-like"/>
    <property type="match status" value="1"/>
</dbReference>
<dbReference type="EC" id="6.3.3.2" evidence="5"/>
<keyword evidence="2" id="KW-0547">Nucleotide-binding</keyword>
<keyword evidence="3" id="KW-0067">ATP-binding</keyword>
<evidence type="ECO:0000256" key="3">
    <source>
        <dbReference type="ARBA" id="ARBA00022840"/>
    </source>
</evidence>
<dbReference type="GO" id="GO:0030272">
    <property type="term" value="F:5-formyltetrahydrofolate cyclo-ligase activity"/>
    <property type="evidence" value="ECO:0007669"/>
    <property type="project" value="UniProtKB-EC"/>
</dbReference>
<dbReference type="InterPro" id="IPR037171">
    <property type="entry name" value="NagB/RpiA_transferase-like"/>
</dbReference>
<dbReference type="Pfam" id="PF01812">
    <property type="entry name" value="5-FTHF_cyc-lig"/>
    <property type="match status" value="1"/>
</dbReference>
<comment type="catalytic activity">
    <reaction evidence="4">
        <text>(6S)-5-formyl-5,6,7,8-tetrahydrofolate + ATP = (6R)-5,10-methenyltetrahydrofolate + ADP + phosphate</text>
        <dbReference type="Rhea" id="RHEA:10488"/>
        <dbReference type="ChEBI" id="CHEBI:30616"/>
        <dbReference type="ChEBI" id="CHEBI:43474"/>
        <dbReference type="ChEBI" id="CHEBI:57455"/>
        <dbReference type="ChEBI" id="CHEBI:57457"/>
        <dbReference type="ChEBI" id="CHEBI:456216"/>
        <dbReference type="EC" id="6.3.3.2"/>
    </reaction>
</comment>
<dbReference type="GO" id="GO:0005524">
    <property type="term" value="F:ATP binding"/>
    <property type="evidence" value="ECO:0007669"/>
    <property type="project" value="UniProtKB-KW"/>
</dbReference>
<evidence type="ECO:0000313" key="6">
    <source>
        <dbReference type="EnsemblMetazoa" id="Aqu2.1.32248_001"/>
    </source>
</evidence>
<evidence type="ECO:0000256" key="1">
    <source>
        <dbReference type="ARBA" id="ARBA00010638"/>
    </source>
</evidence>
<name>A0A1X7UWU2_AMPQE</name>
<proteinExistence type="inferred from homology"/>